<keyword evidence="3" id="KW-1185">Reference proteome</keyword>
<evidence type="ECO:0000256" key="1">
    <source>
        <dbReference type="SAM" id="MobiDB-lite"/>
    </source>
</evidence>
<comment type="caution">
    <text evidence="2">The sequence shown here is derived from an EMBL/GenBank/DDBJ whole genome shotgun (WGS) entry which is preliminary data.</text>
</comment>
<accession>A0ABN7E9U3</accession>
<evidence type="ECO:0000313" key="3">
    <source>
        <dbReference type="Proteomes" id="UP001189122"/>
    </source>
</evidence>
<gene>
    <name evidence="2" type="ORF">SI7747_UN020936</name>
</gene>
<sequence length="92" mass="10080">MGHRVVSGGCHRRSGKIVTLQLSDSCHPTKRSWMEVGRGASSSGPRSKRSSSSHLVRSQEVLPTRLRARLAGGSPPFCNILVLFLFLHLSQK</sequence>
<dbReference type="Proteomes" id="UP001189122">
    <property type="component" value="Unassembled WGS sequence"/>
</dbReference>
<feature type="region of interest" description="Disordered" evidence="1">
    <location>
        <begin position="33"/>
        <end position="58"/>
    </location>
</feature>
<evidence type="ECO:0000313" key="2">
    <source>
        <dbReference type="EMBL" id="CAA6674578.1"/>
    </source>
</evidence>
<organism evidence="2 3">
    <name type="scientific">Spirodela intermedia</name>
    <name type="common">Intermediate duckweed</name>
    <dbReference type="NCBI Taxonomy" id="51605"/>
    <lineage>
        <taxon>Eukaryota</taxon>
        <taxon>Viridiplantae</taxon>
        <taxon>Streptophyta</taxon>
        <taxon>Embryophyta</taxon>
        <taxon>Tracheophyta</taxon>
        <taxon>Spermatophyta</taxon>
        <taxon>Magnoliopsida</taxon>
        <taxon>Liliopsida</taxon>
        <taxon>Araceae</taxon>
        <taxon>Lemnoideae</taxon>
        <taxon>Spirodela</taxon>
    </lineage>
</organism>
<name>A0ABN7E9U3_SPIIN</name>
<dbReference type="EMBL" id="CACRZD030000122">
    <property type="protein sequence ID" value="CAA6674578.1"/>
    <property type="molecule type" value="Genomic_DNA"/>
</dbReference>
<reference evidence="3" key="1">
    <citation type="journal article" date="2020" name="Sci. Rep.">
        <title>Chromosome-scale genome assembly for the duckweed Spirodela intermedia, integrating cytogenetic maps, PacBio and Oxford Nanopore libraries.</title>
        <authorList>
            <person name="Hoang P.T.N."/>
            <person name="Fiebig A."/>
            <person name="Novak P."/>
            <person name="Macas J."/>
            <person name="Cao H.X."/>
            <person name="Stepanenko A."/>
            <person name="Chen G."/>
            <person name="Borisjuk N."/>
            <person name="Scholz U."/>
            <person name="Schubert I."/>
        </authorList>
    </citation>
    <scope>NUCLEOTIDE SEQUENCE [LARGE SCALE GENOMIC DNA]</scope>
</reference>
<protein>
    <submittedName>
        <fullName evidence="2">Uncharacterized protein</fullName>
    </submittedName>
</protein>
<proteinExistence type="predicted"/>